<dbReference type="Proteomes" id="UP001144397">
    <property type="component" value="Unassembled WGS sequence"/>
</dbReference>
<protein>
    <recommendedName>
        <fullName evidence="5">DUF2865 domain-containing protein</fullName>
    </recommendedName>
</protein>
<feature type="region of interest" description="Disordered" evidence="1">
    <location>
        <begin position="1"/>
        <end position="26"/>
    </location>
</feature>
<evidence type="ECO:0000256" key="2">
    <source>
        <dbReference type="SAM" id="Phobius"/>
    </source>
</evidence>
<name>A0A9W6CT11_XANFL</name>
<dbReference type="Pfam" id="PF11064">
    <property type="entry name" value="DUF2865"/>
    <property type="match status" value="1"/>
</dbReference>
<keyword evidence="2" id="KW-1133">Transmembrane helix</keyword>
<evidence type="ECO:0000313" key="3">
    <source>
        <dbReference type="EMBL" id="GLI23333.1"/>
    </source>
</evidence>
<gene>
    <name evidence="3" type="ORF">XFLAVUS301_30070</name>
</gene>
<keyword evidence="2" id="KW-0472">Membrane</keyword>
<dbReference type="AlphaFoldDB" id="A0A9W6CT11"/>
<evidence type="ECO:0000313" key="4">
    <source>
        <dbReference type="Proteomes" id="UP001144397"/>
    </source>
</evidence>
<proteinExistence type="predicted"/>
<accession>A0A9W6CT11</accession>
<evidence type="ECO:0008006" key="5">
    <source>
        <dbReference type="Google" id="ProtNLM"/>
    </source>
</evidence>
<sequence>MAERSEQGARQAPKLGEGEPPSGRGRDDGLLALIAALALGLALALAPLGGEAKAQSRGMFPSHSGSPLTDFFSALFGGRPSYRSSDQPRILVTPRPLDVMPSYSGGGHGFCVRTCDGRYFPLPGRAGVEKSDIAQCAAFCPAAKMTVVSTSDPARGIDGAVTREGKPYSELPNAYVYRQRLVEGCTCNGKVGGLTHVDVMEDPTLKRGDVVMTREGSRVFTGKTKGPPYRTADFVEPSRFPELPRSMRARLDELTVASR</sequence>
<dbReference type="EMBL" id="BSDO01000004">
    <property type="protein sequence ID" value="GLI23333.1"/>
    <property type="molecule type" value="Genomic_DNA"/>
</dbReference>
<keyword evidence="2" id="KW-0812">Transmembrane</keyword>
<dbReference type="InterPro" id="IPR021293">
    <property type="entry name" value="DUF2865"/>
</dbReference>
<feature type="transmembrane region" description="Helical" evidence="2">
    <location>
        <begin position="30"/>
        <end position="49"/>
    </location>
</feature>
<comment type="caution">
    <text evidence="3">The sequence shown here is derived from an EMBL/GenBank/DDBJ whole genome shotgun (WGS) entry which is preliminary data.</text>
</comment>
<organism evidence="3 4">
    <name type="scientific">Xanthobacter flavus</name>
    <dbReference type="NCBI Taxonomy" id="281"/>
    <lineage>
        <taxon>Bacteria</taxon>
        <taxon>Pseudomonadati</taxon>
        <taxon>Pseudomonadota</taxon>
        <taxon>Alphaproteobacteria</taxon>
        <taxon>Hyphomicrobiales</taxon>
        <taxon>Xanthobacteraceae</taxon>
        <taxon>Xanthobacter</taxon>
    </lineage>
</organism>
<evidence type="ECO:0000256" key="1">
    <source>
        <dbReference type="SAM" id="MobiDB-lite"/>
    </source>
</evidence>
<reference evidence="3" key="1">
    <citation type="submission" date="2022-12" db="EMBL/GenBank/DDBJ databases">
        <title>Reference genome sequencing for broad-spectrum identification of bacterial and archaeal isolates by mass spectrometry.</title>
        <authorList>
            <person name="Sekiguchi Y."/>
            <person name="Tourlousse D.M."/>
        </authorList>
    </citation>
    <scope>NUCLEOTIDE SEQUENCE</scope>
    <source>
        <strain evidence="3">301</strain>
    </source>
</reference>